<dbReference type="STRING" id="1765967.BW247_01050"/>
<dbReference type="Pfam" id="PF04264">
    <property type="entry name" value="YceI"/>
    <property type="match status" value="1"/>
</dbReference>
<accession>A0A1P8UDF6</accession>
<organism evidence="3 4">
    <name type="scientific">Acidihalobacter ferrooxydans</name>
    <dbReference type="NCBI Taxonomy" id="1765967"/>
    <lineage>
        <taxon>Bacteria</taxon>
        <taxon>Pseudomonadati</taxon>
        <taxon>Pseudomonadota</taxon>
        <taxon>Gammaproteobacteria</taxon>
        <taxon>Chromatiales</taxon>
        <taxon>Ectothiorhodospiraceae</taxon>
        <taxon>Acidihalobacter</taxon>
    </lineage>
</organism>
<dbReference type="EMBL" id="CP019434">
    <property type="protein sequence ID" value="APZ41858.1"/>
    <property type="molecule type" value="Genomic_DNA"/>
</dbReference>
<keyword evidence="4" id="KW-1185">Reference proteome</keyword>
<evidence type="ECO:0000259" key="2">
    <source>
        <dbReference type="SMART" id="SM00867"/>
    </source>
</evidence>
<dbReference type="Proteomes" id="UP000243807">
    <property type="component" value="Chromosome"/>
</dbReference>
<reference evidence="3 4" key="1">
    <citation type="submission" date="2017-01" db="EMBL/GenBank/DDBJ databases">
        <title>Draft sequence of Acidihalobacter ferrooxidans strain DSM 14175 (strain V8).</title>
        <authorList>
            <person name="Khaleque H.N."/>
            <person name="Ramsay J.P."/>
            <person name="Murphy R.J.T."/>
            <person name="Kaksonen A.H."/>
            <person name="Boxall N.J."/>
            <person name="Watkin E.L.J."/>
        </authorList>
    </citation>
    <scope>NUCLEOTIDE SEQUENCE [LARGE SCALE GENOMIC DNA]</scope>
    <source>
        <strain evidence="3 4">V8</strain>
    </source>
</reference>
<keyword evidence="1" id="KW-0732">Signal</keyword>
<dbReference type="RefSeq" id="WP_076835205.1">
    <property type="nucleotide sequence ID" value="NZ_CP019434.1"/>
</dbReference>
<dbReference type="InterPro" id="IPR007372">
    <property type="entry name" value="Lipid/polyisoprenoid-bd_YceI"/>
</dbReference>
<feature type="chain" id="PRO_5012230508" description="Lipid/polyisoprenoid-binding YceI-like domain-containing protein" evidence="1">
    <location>
        <begin position="27"/>
        <end position="244"/>
    </location>
</feature>
<sequence>MRKKNGRAKSPWLRGLLGALALTVLAGCASQPPTVATSAQRLPPAPKLPVQGATAYHVVRADSQLRVLVYRAGPLAAFGHNHVITTTDIQGTVYVQPRLDLSGFDLRIPLKSFVIDIPAQRVQEGPGFGGQPSRADRAGTRKHMLGPVLDVARYPVMTLRSLGMVGPPWYPRVSVRVTLHGVSHDFVVPTAVFHAGAGRLVVTGGLALKQSDFGIKPFTIFNGALSVRNRMDVSFHLVLAPKAR</sequence>
<dbReference type="Gene3D" id="2.40.128.110">
    <property type="entry name" value="Lipid/polyisoprenoid-binding, YceI-like"/>
    <property type="match status" value="1"/>
</dbReference>
<feature type="domain" description="Lipid/polyisoprenoid-binding YceI-like" evidence="2">
    <location>
        <begin position="55"/>
        <end position="240"/>
    </location>
</feature>
<evidence type="ECO:0000256" key="1">
    <source>
        <dbReference type="SAM" id="SignalP"/>
    </source>
</evidence>
<proteinExistence type="predicted"/>
<feature type="signal peptide" evidence="1">
    <location>
        <begin position="1"/>
        <end position="26"/>
    </location>
</feature>
<dbReference type="KEGG" id="afy:BW247_01050"/>
<evidence type="ECO:0000313" key="4">
    <source>
        <dbReference type="Proteomes" id="UP000243807"/>
    </source>
</evidence>
<dbReference type="SMART" id="SM00867">
    <property type="entry name" value="YceI"/>
    <property type="match status" value="1"/>
</dbReference>
<evidence type="ECO:0000313" key="3">
    <source>
        <dbReference type="EMBL" id="APZ41858.1"/>
    </source>
</evidence>
<protein>
    <recommendedName>
        <fullName evidence="2">Lipid/polyisoprenoid-binding YceI-like domain-containing protein</fullName>
    </recommendedName>
</protein>
<dbReference type="OrthoDB" id="273832at2"/>
<dbReference type="SUPFAM" id="SSF101874">
    <property type="entry name" value="YceI-like"/>
    <property type="match status" value="1"/>
</dbReference>
<dbReference type="InterPro" id="IPR036761">
    <property type="entry name" value="TTHA0802/YceI-like_sf"/>
</dbReference>
<dbReference type="AlphaFoldDB" id="A0A1P8UDF6"/>
<name>A0A1P8UDF6_9GAMM</name>
<dbReference type="PROSITE" id="PS51257">
    <property type="entry name" value="PROKAR_LIPOPROTEIN"/>
    <property type="match status" value="1"/>
</dbReference>
<gene>
    <name evidence="3" type="ORF">BW247_01050</name>
</gene>